<accession>A0ACB5RZ81</accession>
<dbReference type="Proteomes" id="UP001165186">
    <property type="component" value="Unassembled WGS sequence"/>
</dbReference>
<proteinExistence type="predicted"/>
<sequence>MAIGALSMWHRQSPDQSLRAVSVPAVPTPERDSHYFHAVAHYCHSLKLQSQGASVQDAVFLSLLLLFFEALRGNRKAALDHVNHGLALILNLLTDANTQSLIADVAPNPKPLIAAVADIFTHLATQARIVFRGRVGHGPPLPNLAKGLKSKQHTMESFLVLLSQLPRPNTTTSRIPTAFKTFDEFEQHWDAARRRQTSLTRLMTDLMRDHGALDSHDPATIVTFYQTLLHHPRILAFCTATRSTLQALDTALLPLFHTTLATTPPTSPPHLRALHLRLQLLAVSLFDDAPQYASAAALAARTPLFREHLALAARAVRAAPAAATNPAQRLSLQCGLAWSLLATALLCRDGDARAQAVALLRAYPAQDGVLSARALAALAARSQGVEAAGVAEEEGGGAEERWRRLCRREFVFEEGGERVVFRFLERDAATGEWGPVEEVAEIGAEGEDVVWRRQPLTAEGGLLLGDLHAG</sequence>
<evidence type="ECO:0000313" key="1">
    <source>
        <dbReference type="EMBL" id="GME25878.1"/>
    </source>
</evidence>
<evidence type="ECO:0000313" key="2">
    <source>
        <dbReference type="Proteomes" id="UP001165186"/>
    </source>
</evidence>
<dbReference type="EMBL" id="BSXG01000023">
    <property type="protein sequence ID" value="GME25878.1"/>
    <property type="molecule type" value="Genomic_DNA"/>
</dbReference>
<protein>
    <submittedName>
        <fullName evidence="1">Uncharacterized protein GGS25DRAFT_527696</fullName>
    </submittedName>
</protein>
<name>A0ACB5RZ81_9PEZI</name>
<organism evidence="1 2">
    <name type="scientific">Neofusicoccum parvum</name>
    <dbReference type="NCBI Taxonomy" id="310453"/>
    <lineage>
        <taxon>Eukaryota</taxon>
        <taxon>Fungi</taxon>
        <taxon>Dikarya</taxon>
        <taxon>Ascomycota</taxon>
        <taxon>Pezizomycotina</taxon>
        <taxon>Dothideomycetes</taxon>
        <taxon>Dothideomycetes incertae sedis</taxon>
        <taxon>Botryosphaeriales</taxon>
        <taxon>Botryosphaeriaceae</taxon>
        <taxon>Neofusicoccum</taxon>
    </lineage>
</organism>
<gene>
    <name evidence="1" type="primary">g2751</name>
    <name evidence="1" type="ORF">NpPPO83_00002751</name>
</gene>
<keyword evidence="2" id="KW-1185">Reference proteome</keyword>
<reference evidence="1" key="1">
    <citation type="submission" date="2024-09" db="EMBL/GenBank/DDBJ databases">
        <title>Draft Genome Sequences of Neofusicoccum parvum.</title>
        <authorList>
            <person name="Ashida A."/>
            <person name="Camagna M."/>
            <person name="Tanaka A."/>
            <person name="Takemoto D."/>
        </authorList>
    </citation>
    <scope>NUCLEOTIDE SEQUENCE</scope>
    <source>
        <strain evidence="1">PPO83</strain>
    </source>
</reference>
<comment type="caution">
    <text evidence="1">The sequence shown here is derived from an EMBL/GenBank/DDBJ whole genome shotgun (WGS) entry which is preliminary data.</text>
</comment>